<proteinExistence type="predicted"/>
<comment type="caution">
    <text evidence="2">The sequence shown here is derived from an EMBL/GenBank/DDBJ whole genome shotgun (WGS) entry which is preliminary data.</text>
</comment>
<evidence type="ECO:0000313" key="2">
    <source>
        <dbReference type="EMBL" id="KAF1024140.1"/>
    </source>
</evidence>
<evidence type="ECO:0000313" key="3">
    <source>
        <dbReference type="Proteomes" id="UP000461670"/>
    </source>
</evidence>
<name>A0A7V8JSD8_9BURK</name>
<protein>
    <submittedName>
        <fullName evidence="2">Uncharacterized protein</fullName>
    </submittedName>
</protein>
<accession>A0A7V8JSD8</accession>
<dbReference type="Proteomes" id="UP000461670">
    <property type="component" value="Unassembled WGS sequence"/>
</dbReference>
<reference evidence="3" key="1">
    <citation type="journal article" date="2020" name="MBio">
        <title>Horizontal gene transfer to a defensive symbiont with a reduced genome amongst a multipartite beetle microbiome.</title>
        <authorList>
            <person name="Waterworth S.C."/>
            <person name="Florez L.V."/>
            <person name="Rees E.R."/>
            <person name="Hertweck C."/>
            <person name="Kaltenpoth M."/>
            <person name="Kwan J.C."/>
        </authorList>
    </citation>
    <scope>NUCLEOTIDE SEQUENCE [LARGE SCALE GENOMIC DNA]</scope>
</reference>
<sequence length="56" mass="5656">MKKHILALSVALLAAGAVHAQSNDTLAKIKASGSITQGVRESSGALAYTLGNGVYT</sequence>
<gene>
    <name evidence="2" type="ORF">GAK30_00160</name>
</gene>
<dbReference type="EMBL" id="WNDQ01000001">
    <property type="protein sequence ID" value="KAF1024140.1"/>
    <property type="molecule type" value="Genomic_DNA"/>
</dbReference>
<feature type="signal peptide" evidence="1">
    <location>
        <begin position="1"/>
        <end position="20"/>
    </location>
</feature>
<evidence type="ECO:0000256" key="1">
    <source>
        <dbReference type="SAM" id="SignalP"/>
    </source>
</evidence>
<dbReference type="AlphaFoldDB" id="A0A7V8JSD8"/>
<feature type="chain" id="PRO_5031197805" evidence="1">
    <location>
        <begin position="21"/>
        <end position="56"/>
    </location>
</feature>
<keyword evidence="1" id="KW-0732">Signal</keyword>
<organism evidence="2 3">
    <name type="scientific">Paracidovorax wautersii</name>
    <dbReference type="NCBI Taxonomy" id="1177982"/>
    <lineage>
        <taxon>Bacteria</taxon>
        <taxon>Pseudomonadati</taxon>
        <taxon>Pseudomonadota</taxon>
        <taxon>Betaproteobacteria</taxon>
        <taxon>Burkholderiales</taxon>
        <taxon>Comamonadaceae</taxon>
        <taxon>Paracidovorax</taxon>
    </lineage>
</organism>